<dbReference type="AlphaFoldDB" id="A0A1U7LHX9"/>
<organism evidence="1 2">
    <name type="scientific">Neolecta irregularis (strain DAH-3)</name>
    <dbReference type="NCBI Taxonomy" id="1198029"/>
    <lineage>
        <taxon>Eukaryota</taxon>
        <taxon>Fungi</taxon>
        <taxon>Dikarya</taxon>
        <taxon>Ascomycota</taxon>
        <taxon>Taphrinomycotina</taxon>
        <taxon>Neolectales</taxon>
        <taxon>Neolectaceae</taxon>
        <taxon>Neolecta</taxon>
    </lineage>
</organism>
<gene>
    <name evidence="1" type="ORF">NEOLI_003938</name>
</gene>
<dbReference type="PROSITE" id="PS51221">
    <property type="entry name" value="TTL"/>
    <property type="match status" value="1"/>
</dbReference>
<dbReference type="InterPro" id="IPR027746">
    <property type="entry name" value="TTL"/>
</dbReference>
<evidence type="ECO:0000313" key="2">
    <source>
        <dbReference type="Proteomes" id="UP000186594"/>
    </source>
</evidence>
<dbReference type="Proteomes" id="UP000186594">
    <property type="component" value="Unassembled WGS sequence"/>
</dbReference>
<dbReference type="PANTHER" id="PTHR47551">
    <property type="entry name" value="TUBULIN--TYROSINE LIGASE PBY1-RELATED"/>
    <property type="match status" value="1"/>
</dbReference>
<name>A0A1U7LHX9_NEOID</name>
<reference evidence="1 2" key="1">
    <citation type="submission" date="2016-04" db="EMBL/GenBank/DDBJ databases">
        <title>Evolutionary innovation and constraint leading to complex multicellularity in the Ascomycota.</title>
        <authorList>
            <person name="Cisse O."/>
            <person name="Nguyen A."/>
            <person name="Hewitt D.A."/>
            <person name="Jedd G."/>
            <person name="Stajich J.E."/>
        </authorList>
    </citation>
    <scope>NUCLEOTIDE SEQUENCE [LARGE SCALE GENOMIC DNA]</scope>
    <source>
        <strain evidence="1 2">DAH-3</strain>
    </source>
</reference>
<dbReference type="GO" id="GO:0016874">
    <property type="term" value="F:ligase activity"/>
    <property type="evidence" value="ECO:0007669"/>
    <property type="project" value="UniProtKB-KW"/>
</dbReference>
<dbReference type="GO" id="GO:0000932">
    <property type="term" value="C:P-body"/>
    <property type="evidence" value="ECO:0007669"/>
    <property type="project" value="TreeGrafter"/>
</dbReference>
<dbReference type="STRING" id="1198029.A0A1U7LHX9"/>
<evidence type="ECO:0000313" key="1">
    <source>
        <dbReference type="EMBL" id="OLL22131.1"/>
    </source>
</evidence>
<keyword evidence="1" id="KW-0436">Ligase</keyword>
<dbReference type="EMBL" id="LXFE01003878">
    <property type="protein sequence ID" value="OLL22131.1"/>
    <property type="molecule type" value="Genomic_DNA"/>
</dbReference>
<proteinExistence type="predicted"/>
<comment type="caution">
    <text evidence="1">The sequence shown here is derived from an EMBL/GenBank/DDBJ whole genome shotgun (WGS) entry which is preliminary data.</text>
</comment>
<sequence length="189" mass="22189">MADRGQGIRLFSSYHELEEIFRSFEESDSEDEGDDGIITSQLRHFVIQKYISNPLLLNNRKFHIRAYIVAFGSMKVYVYRDMLSLFASKEYRTPNESTDLDVHLTNTCRQEYPGQHVQRFWDLEFEGKGTIYERLKIVTREVFQSALSTQSVHFQTLPNAFEIFGVDYLIDDQLNVYLLEVNAVRSPPW</sequence>
<dbReference type="Gene3D" id="3.30.470.20">
    <property type="entry name" value="ATP-grasp fold, B domain"/>
    <property type="match status" value="1"/>
</dbReference>
<dbReference type="PANTHER" id="PTHR47551:SF1">
    <property type="entry name" value="TUBULIN--TYROSINE LIGASE PBY1-RELATED"/>
    <property type="match status" value="1"/>
</dbReference>
<keyword evidence="2" id="KW-1185">Reference proteome</keyword>
<accession>A0A1U7LHX9</accession>
<protein>
    <submittedName>
        <fullName evidence="1">Putative tubulin--tyrosine ligase</fullName>
    </submittedName>
</protein>
<dbReference type="Pfam" id="PF03133">
    <property type="entry name" value="TTL"/>
    <property type="match status" value="1"/>
</dbReference>
<dbReference type="SUPFAM" id="SSF56059">
    <property type="entry name" value="Glutathione synthetase ATP-binding domain-like"/>
    <property type="match status" value="1"/>
</dbReference>
<dbReference type="InterPro" id="IPR004344">
    <property type="entry name" value="TTL/TTLL_fam"/>
</dbReference>
<dbReference type="OrthoDB" id="202825at2759"/>